<name>A0AAV5L2B6_9ROSI</name>
<evidence type="ECO:0000313" key="2">
    <source>
        <dbReference type="Proteomes" id="UP001054252"/>
    </source>
</evidence>
<accession>A0AAV5L2B6</accession>
<sequence>MPLSLCMDFDFFLSFFPNLFLPTSILHNLLLRAHACQILMLKNSSSLAPRLMQ</sequence>
<organism evidence="1 2">
    <name type="scientific">Rubroshorea leprosula</name>
    <dbReference type="NCBI Taxonomy" id="152421"/>
    <lineage>
        <taxon>Eukaryota</taxon>
        <taxon>Viridiplantae</taxon>
        <taxon>Streptophyta</taxon>
        <taxon>Embryophyta</taxon>
        <taxon>Tracheophyta</taxon>
        <taxon>Spermatophyta</taxon>
        <taxon>Magnoliopsida</taxon>
        <taxon>eudicotyledons</taxon>
        <taxon>Gunneridae</taxon>
        <taxon>Pentapetalae</taxon>
        <taxon>rosids</taxon>
        <taxon>malvids</taxon>
        <taxon>Malvales</taxon>
        <taxon>Dipterocarpaceae</taxon>
        <taxon>Rubroshorea</taxon>
    </lineage>
</organism>
<dbReference type="Proteomes" id="UP001054252">
    <property type="component" value="Unassembled WGS sequence"/>
</dbReference>
<proteinExistence type="predicted"/>
<keyword evidence="2" id="KW-1185">Reference proteome</keyword>
<evidence type="ECO:0000313" key="1">
    <source>
        <dbReference type="EMBL" id="GKV31378.1"/>
    </source>
</evidence>
<dbReference type="EMBL" id="BPVZ01000091">
    <property type="protein sequence ID" value="GKV31378.1"/>
    <property type="molecule type" value="Genomic_DNA"/>
</dbReference>
<gene>
    <name evidence="1" type="ORF">SLEP1_g40072</name>
</gene>
<comment type="caution">
    <text evidence="1">The sequence shown here is derived from an EMBL/GenBank/DDBJ whole genome shotgun (WGS) entry which is preliminary data.</text>
</comment>
<reference evidence="1 2" key="1">
    <citation type="journal article" date="2021" name="Commun. Biol.">
        <title>The genome of Shorea leprosula (Dipterocarpaceae) highlights the ecological relevance of drought in aseasonal tropical rainforests.</title>
        <authorList>
            <person name="Ng K.K.S."/>
            <person name="Kobayashi M.J."/>
            <person name="Fawcett J.A."/>
            <person name="Hatakeyama M."/>
            <person name="Paape T."/>
            <person name="Ng C.H."/>
            <person name="Ang C.C."/>
            <person name="Tnah L.H."/>
            <person name="Lee C.T."/>
            <person name="Nishiyama T."/>
            <person name="Sese J."/>
            <person name="O'Brien M.J."/>
            <person name="Copetti D."/>
            <person name="Mohd Noor M.I."/>
            <person name="Ong R.C."/>
            <person name="Putra M."/>
            <person name="Sireger I.Z."/>
            <person name="Indrioko S."/>
            <person name="Kosugi Y."/>
            <person name="Izuno A."/>
            <person name="Isagi Y."/>
            <person name="Lee S.L."/>
            <person name="Shimizu K.K."/>
        </authorList>
    </citation>
    <scope>NUCLEOTIDE SEQUENCE [LARGE SCALE GENOMIC DNA]</scope>
    <source>
        <strain evidence="1">214</strain>
    </source>
</reference>
<protein>
    <submittedName>
        <fullName evidence="1">Uncharacterized protein</fullName>
    </submittedName>
</protein>
<dbReference type="AlphaFoldDB" id="A0AAV5L2B6"/>